<comment type="similarity">
    <text evidence="1">Belongs to the UDP-N-acetylglucosamine 2-epimerase family.</text>
</comment>
<keyword evidence="4" id="KW-1185">Reference proteome</keyword>
<dbReference type="Pfam" id="PF02350">
    <property type="entry name" value="Epimerase_2"/>
    <property type="match status" value="1"/>
</dbReference>
<dbReference type="EC" id="5.1.3.14" evidence="3"/>
<accession>A0A840I949</accession>
<proteinExistence type="inferred from homology"/>
<dbReference type="PANTHER" id="PTHR43174:SF1">
    <property type="entry name" value="UDP-N-ACETYLGLUCOSAMINE 2-EPIMERASE"/>
    <property type="match status" value="1"/>
</dbReference>
<dbReference type="NCBIfam" id="TIGR00236">
    <property type="entry name" value="wecB"/>
    <property type="match status" value="1"/>
</dbReference>
<dbReference type="Gene3D" id="3.40.50.2000">
    <property type="entry name" value="Glycogen Phosphorylase B"/>
    <property type="match status" value="2"/>
</dbReference>
<comment type="caution">
    <text evidence="3">The sequence shown here is derived from an EMBL/GenBank/DDBJ whole genome shotgun (WGS) entry which is preliminary data.</text>
</comment>
<keyword evidence="1 3" id="KW-0413">Isomerase</keyword>
<dbReference type="EMBL" id="JACHNU010000001">
    <property type="protein sequence ID" value="MBB4661082.1"/>
    <property type="molecule type" value="Genomic_DNA"/>
</dbReference>
<dbReference type="PANTHER" id="PTHR43174">
    <property type="entry name" value="UDP-N-ACETYLGLUCOSAMINE 2-EPIMERASE"/>
    <property type="match status" value="1"/>
</dbReference>
<dbReference type="InterPro" id="IPR029767">
    <property type="entry name" value="WecB-like"/>
</dbReference>
<name>A0A840I949_9ACTN</name>
<reference evidence="3 4" key="1">
    <citation type="submission" date="2020-08" db="EMBL/GenBank/DDBJ databases">
        <title>Genomic Encyclopedia of Archaeal and Bacterial Type Strains, Phase II (KMG-II): from individual species to whole genera.</title>
        <authorList>
            <person name="Goeker M."/>
        </authorList>
    </citation>
    <scope>NUCLEOTIDE SEQUENCE [LARGE SCALE GENOMIC DNA]</scope>
    <source>
        <strain evidence="3 4">DSM 23288</strain>
    </source>
</reference>
<dbReference type="Proteomes" id="UP000585272">
    <property type="component" value="Unassembled WGS sequence"/>
</dbReference>
<sequence>MRVLTVIGNRPQFIKASAVSSRLRARAEEITVHTGQHYDRELSQVFFDELKLPPPEHLLGIGGGTNTAQTARMLAALEPLLSDLRPDAVLVYGDTNSTLAGALAAVQAGIPVAHVEAGMRSFDRAMPEEVNRVVCDHLSSLLLVPSKTAVDNLARESVPGRVEEVGDVMVDVALLLQPACRARTEALEPYGVEPGGYLLATAHRAGNVDDPARLAQLVDLLLSLPDPVVLPLHPRTRARLEAADLLRAVEAAPDLHLAPPLGYLDFTALLCNARAVVTDSGGVQKEAYLAGVPCVTMRPSTEWVETVETGWNALVDLDGERARAALARPLPRERPQLYGDGQAGQRVADAVATLAG</sequence>
<evidence type="ECO:0000259" key="2">
    <source>
        <dbReference type="Pfam" id="PF02350"/>
    </source>
</evidence>
<dbReference type="GO" id="GO:0008761">
    <property type="term" value="F:UDP-N-acetylglucosamine 2-epimerase activity"/>
    <property type="evidence" value="ECO:0007669"/>
    <property type="project" value="UniProtKB-EC"/>
</dbReference>
<protein>
    <submittedName>
        <fullName evidence="3">UDP-N-acetylglucosamine 2-epimerase (Non-hydrolyzing)/UDP-GlcNAc3NAcA epimerase</fullName>
        <ecNumber evidence="3">5.1.3.14</ecNumber>
        <ecNumber evidence="3">5.1.3.23</ecNumber>
    </submittedName>
</protein>
<dbReference type="RefSeq" id="WP_183338941.1">
    <property type="nucleotide sequence ID" value="NZ_JACHNU010000001.1"/>
</dbReference>
<dbReference type="AlphaFoldDB" id="A0A840I949"/>
<feature type="domain" description="UDP-N-acetylglucosamine 2-epimerase" evidence="2">
    <location>
        <begin position="26"/>
        <end position="351"/>
    </location>
</feature>
<gene>
    <name evidence="3" type="ORF">BDZ31_000655</name>
</gene>
<evidence type="ECO:0000313" key="3">
    <source>
        <dbReference type="EMBL" id="MBB4661082.1"/>
    </source>
</evidence>
<organism evidence="3 4">
    <name type="scientific">Conexibacter arvalis</name>
    <dbReference type="NCBI Taxonomy" id="912552"/>
    <lineage>
        <taxon>Bacteria</taxon>
        <taxon>Bacillati</taxon>
        <taxon>Actinomycetota</taxon>
        <taxon>Thermoleophilia</taxon>
        <taxon>Solirubrobacterales</taxon>
        <taxon>Conexibacteraceae</taxon>
        <taxon>Conexibacter</taxon>
    </lineage>
</organism>
<dbReference type="SUPFAM" id="SSF53756">
    <property type="entry name" value="UDP-Glycosyltransferase/glycogen phosphorylase"/>
    <property type="match status" value="1"/>
</dbReference>
<dbReference type="EC" id="5.1.3.23" evidence="3"/>
<evidence type="ECO:0000256" key="1">
    <source>
        <dbReference type="RuleBase" id="RU003513"/>
    </source>
</evidence>
<evidence type="ECO:0000313" key="4">
    <source>
        <dbReference type="Proteomes" id="UP000585272"/>
    </source>
</evidence>
<dbReference type="InterPro" id="IPR003331">
    <property type="entry name" value="UDP_GlcNAc_Epimerase_2_dom"/>
</dbReference>
<dbReference type="CDD" id="cd03786">
    <property type="entry name" value="GTB_UDP-GlcNAc_2-Epimerase"/>
    <property type="match status" value="1"/>
</dbReference>